<sequence length="124" mass="13262">MPQRPQKPVMGQLCAKLCGGSSGSSASVPLTQLAPGATFAFGNRVLWQHPSKQDSIPCSIVSDPERHQNRAVASNIATNPWEYRVEFHTSLRLASVVIPEGQLTQAGKDYGGPFPTPLATPLPI</sequence>
<organism evidence="1 2">
    <name type="scientific">Botrytis byssoidea</name>
    <dbReference type="NCBI Taxonomy" id="139641"/>
    <lineage>
        <taxon>Eukaryota</taxon>
        <taxon>Fungi</taxon>
        <taxon>Dikarya</taxon>
        <taxon>Ascomycota</taxon>
        <taxon>Pezizomycotina</taxon>
        <taxon>Leotiomycetes</taxon>
        <taxon>Helotiales</taxon>
        <taxon>Sclerotiniaceae</taxon>
        <taxon>Botrytis</taxon>
    </lineage>
</organism>
<dbReference type="Proteomes" id="UP000710849">
    <property type="component" value="Unassembled WGS sequence"/>
</dbReference>
<keyword evidence="2" id="KW-1185">Reference proteome</keyword>
<dbReference type="RefSeq" id="XP_038727426.1">
    <property type="nucleotide sequence ID" value="XM_038881694.1"/>
</dbReference>
<evidence type="ECO:0000313" key="1">
    <source>
        <dbReference type="EMBL" id="KAF7921888.1"/>
    </source>
</evidence>
<dbReference type="GeneID" id="62154767"/>
<protein>
    <submittedName>
        <fullName evidence="1">Uncharacterized protein</fullName>
    </submittedName>
</protein>
<accession>A0A9P5HYT9</accession>
<comment type="caution">
    <text evidence="1">The sequence shown here is derived from an EMBL/GenBank/DDBJ whole genome shotgun (WGS) entry which is preliminary data.</text>
</comment>
<dbReference type="AlphaFoldDB" id="A0A9P5HYT9"/>
<name>A0A9P5HYT9_9HELO</name>
<dbReference type="EMBL" id="RCSW01000034">
    <property type="protein sequence ID" value="KAF7921888.1"/>
    <property type="molecule type" value="Genomic_DNA"/>
</dbReference>
<gene>
    <name evidence="1" type="ORF">EAE97_011179</name>
</gene>
<reference evidence="1 2" key="1">
    <citation type="journal article" date="2020" name="Genome Biol. Evol.">
        <title>Comparative genomics of Sclerotiniaceae.</title>
        <authorList>
            <person name="Valero Jimenez C.A."/>
            <person name="Steentjes M."/>
            <person name="Scholten O.E."/>
            <person name="Van Kan J.A.L."/>
        </authorList>
    </citation>
    <scope>NUCLEOTIDE SEQUENCE [LARGE SCALE GENOMIC DNA]</scope>
    <source>
        <strain evidence="1 2">MUCL 94</strain>
    </source>
</reference>
<evidence type="ECO:0000313" key="2">
    <source>
        <dbReference type="Proteomes" id="UP000710849"/>
    </source>
</evidence>
<proteinExistence type="predicted"/>